<proteinExistence type="inferred from homology"/>
<dbReference type="EMBL" id="ON241319">
    <property type="protein sequence ID" value="UXX34101.1"/>
    <property type="molecule type" value="Genomic_RNA"/>
</dbReference>
<feature type="region of interest" description="Disordered" evidence="10">
    <location>
        <begin position="284"/>
        <end position="308"/>
    </location>
</feature>
<evidence type="ECO:0000256" key="10">
    <source>
        <dbReference type="SAM" id="MobiDB-lite"/>
    </source>
</evidence>
<evidence type="ECO:0000256" key="6">
    <source>
        <dbReference type="ARBA" id="ARBA00022561"/>
    </source>
</evidence>
<keyword evidence="7" id="KW-0946">Virion</keyword>
<evidence type="ECO:0000313" key="12">
    <source>
        <dbReference type="EMBL" id="UXX34101.1"/>
    </source>
</evidence>
<dbReference type="Pfam" id="PF08358">
    <property type="entry name" value="Flexi_CP_N"/>
    <property type="match status" value="1"/>
</dbReference>
<evidence type="ECO:0000256" key="1">
    <source>
        <dbReference type="ARBA" id="ARBA00004032"/>
    </source>
</evidence>
<keyword evidence="5" id="KW-1139">Helical capsid protein</keyword>
<evidence type="ECO:0000256" key="9">
    <source>
        <dbReference type="ARBA" id="ARBA00031336"/>
    </source>
</evidence>
<dbReference type="GO" id="GO:0019029">
    <property type="term" value="C:helical viral capsid"/>
    <property type="evidence" value="ECO:0007669"/>
    <property type="project" value="UniProtKB-KW"/>
</dbReference>
<organism evidence="12 13">
    <name type="scientific">Pseudostellaria heterophylla carlavirus 1</name>
    <dbReference type="NCBI Taxonomy" id="2982810"/>
    <lineage>
        <taxon>Viruses</taxon>
        <taxon>Riboviria</taxon>
        <taxon>Orthornavirae</taxon>
        <taxon>Kitrinoviricota</taxon>
        <taxon>Alsuviricetes</taxon>
        <taxon>Tymovirales</taxon>
        <taxon>Betaflexiviridae</taxon>
        <taxon>Quinvirinae</taxon>
        <taxon>Carlavirus</taxon>
        <taxon>Carlavirus unipseudostellariae</taxon>
    </lineage>
</organism>
<comment type="subcellular location">
    <subcellularLocation>
        <location evidence="2">Virion</location>
    </subcellularLocation>
</comment>
<dbReference type="GO" id="GO:1990904">
    <property type="term" value="C:ribonucleoprotein complex"/>
    <property type="evidence" value="ECO:0007669"/>
    <property type="project" value="UniProtKB-KW"/>
</dbReference>
<sequence>MPPKEQPISSEAQAQSSSTAPPVPPIPPQPQPRPRPPPERIEDGRTPSESGSEDESRNVRRLNVLANMLRRERSAIRVTNASFETGRPPLQPTEDMRGDVTNMYHRPSTDMLWGIKPKKVSNNMATTEDVVKIQVTLEGMGVPTEMVRGVLTQLCIRCASTSSSSYQDPHGTFEWDGGAIMSDDVVGTVNDIAGLRRLCRLFAPVTWNYMHVHKTPPSDWAAMGFSYNTRYAAFDCFDYVENEAAIKPAGGVVPRPTRAEYVAYQTYKRMAVDRANNNDTYGNYDSAITGGRQGPDIERNMNNANNRR</sequence>
<evidence type="ECO:0000256" key="3">
    <source>
        <dbReference type="ARBA" id="ARBA00007202"/>
    </source>
</evidence>
<dbReference type="GO" id="GO:0005198">
    <property type="term" value="F:structural molecule activity"/>
    <property type="evidence" value="ECO:0007669"/>
    <property type="project" value="InterPro"/>
</dbReference>
<evidence type="ECO:0000256" key="2">
    <source>
        <dbReference type="ARBA" id="ARBA00004328"/>
    </source>
</evidence>
<evidence type="ECO:0000259" key="11">
    <source>
        <dbReference type="PROSITE" id="PS00418"/>
    </source>
</evidence>
<evidence type="ECO:0000256" key="8">
    <source>
        <dbReference type="ARBA" id="ARBA00023274"/>
    </source>
</evidence>
<dbReference type="Pfam" id="PF00286">
    <property type="entry name" value="Flexi_CP"/>
    <property type="match status" value="1"/>
</dbReference>
<evidence type="ECO:0000256" key="4">
    <source>
        <dbReference type="ARBA" id="ARBA00018091"/>
    </source>
</evidence>
<comment type="similarity">
    <text evidence="3">Belongs to the potexviruses coat protein family.</text>
</comment>
<evidence type="ECO:0000256" key="5">
    <source>
        <dbReference type="ARBA" id="ARBA00022497"/>
    </source>
</evidence>
<name>A0A977TNJ5_9VIRU</name>
<keyword evidence="13" id="KW-1185">Reference proteome</keyword>
<feature type="domain" description="Potexviruses and carlaviruses coat protein" evidence="11">
    <location>
        <begin position="230"/>
        <end position="245"/>
    </location>
</feature>
<comment type="function">
    <text evidence="1">Required for genome encapsidation. Forms ribonucleoprotein complexes along with TGB1 helicase and viral RNA.</text>
</comment>
<feature type="compositionally biased region" description="Pro residues" evidence="10">
    <location>
        <begin position="21"/>
        <end position="35"/>
    </location>
</feature>
<dbReference type="InterPro" id="IPR013569">
    <property type="entry name" value="Carlavirus_coat_N"/>
</dbReference>
<keyword evidence="8" id="KW-0687">Ribonucleoprotein</keyword>
<keyword evidence="6 12" id="KW-0167">Capsid protein</keyword>
<reference evidence="12 13" key="1">
    <citation type="submission" date="2022-04" db="EMBL/GenBank/DDBJ databases">
        <title>Identification and Characterization of fivethree novel Carlaviruses and one amalgavirus Associated With Pseudostellaria heterophylla mosaic Disease.</title>
        <authorList>
            <person name="Wang R."/>
            <person name="Li Y."/>
            <person name="Ding W."/>
        </authorList>
    </citation>
    <scope>NUCLEOTIDE SEQUENCE [LARGE SCALE GENOMIC DNA]</scope>
    <source>
        <strain evidence="12 13">TZS</strain>
    </source>
</reference>
<dbReference type="InterPro" id="IPR000052">
    <property type="entry name" value="Pltvir_coat"/>
</dbReference>
<dbReference type="PRINTS" id="PR00232">
    <property type="entry name" value="POTXCARLCOAT"/>
</dbReference>
<evidence type="ECO:0000256" key="7">
    <source>
        <dbReference type="ARBA" id="ARBA00022844"/>
    </source>
</evidence>
<accession>A0A977TNJ5</accession>
<feature type="compositionally biased region" description="Basic and acidic residues" evidence="10">
    <location>
        <begin position="36"/>
        <end position="46"/>
    </location>
</feature>
<dbReference type="Proteomes" id="UP001259896">
    <property type="component" value="Segment"/>
</dbReference>
<evidence type="ECO:0000313" key="13">
    <source>
        <dbReference type="Proteomes" id="UP001259896"/>
    </source>
</evidence>
<feature type="region of interest" description="Disordered" evidence="10">
    <location>
        <begin position="1"/>
        <end position="59"/>
    </location>
</feature>
<feature type="compositionally biased region" description="Low complexity" evidence="10">
    <location>
        <begin position="1"/>
        <end position="20"/>
    </location>
</feature>
<protein>
    <recommendedName>
        <fullName evidence="4">Capsid protein</fullName>
    </recommendedName>
    <alternativeName>
        <fullName evidence="9">Coat protein</fullName>
    </alternativeName>
</protein>
<dbReference type="PROSITE" id="PS00418">
    <property type="entry name" value="POTEX_CARLAVIRUS_COAT"/>
    <property type="match status" value="1"/>
</dbReference>